<comment type="caution">
    <text evidence="1">The sequence shown here is derived from an EMBL/GenBank/DDBJ whole genome shotgun (WGS) entry which is preliminary data.</text>
</comment>
<sequence length="290" mass="32831">MGKAQSNPAKFASGIWFDKRLESYQTFFRDDFGHKADSIATANTRITQPVLQLVYDWRATSYAAALPSLLPGAVSDSLDGYIRGGYDPERTSQRIDMLVVALADRVPAVARGKKLRLRLQKELTDIARKLRENDESLPPVLSTEAVWENYLTLHPFVMGLHRTMELSFVAIYVAFENFVTSMISAALNGQPVTVRDQKEFKRQFRQAFGEPTIQRCWFARQITDAREIRNSISHAGGRVTTKLENYEGSVLIKGNRLQIFPGDLKDLYETLRDAAVQLMTSECWETSANE</sequence>
<proteinExistence type="predicted"/>
<reference evidence="1 2" key="1">
    <citation type="submission" date="2017-06" db="EMBL/GenBank/DDBJ databases">
        <title>Description of Rhodopirellula bahusiensis sp. nov.</title>
        <authorList>
            <person name="Kizina J."/>
            <person name="Harder J."/>
        </authorList>
    </citation>
    <scope>NUCLEOTIDE SEQUENCE [LARGE SCALE GENOMIC DNA]</scope>
    <source>
        <strain evidence="1 2">SWK21</strain>
    </source>
</reference>
<dbReference type="AlphaFoldDB" id="A0A2G1W5Q1"/>
<organism evidence="1 2">
    <name type="scientific">Rhodopirellula bahusiensis</name>
    <dbReference type="NCBI Taxonomy" id="2014065"/>
    <lineage>
        <taxon>Bacteria</taxon>
        <taxon>Pseudomonadati</taxon>
        <taxon>Planctomycetota</taxon>
        <taxon>Planctomycetia</taxon>
        <taxon>Pirellulales</taxon>
        <taxon>Pirellulaceae</taxon>
        <taxon>Rhodopirellula</taxon>
    </lineage>
</organism>
<dbReference type="GeneID" id="90609428"/>
<dbReference type="Proteomes" id="UP000225740">
    <property type="component" value="Unassembled WGS sequence"/>
</dbReference>
<dbReference type="OrthoDB" id="281119at2"/>
<keyword evidence="2" id="KW-1185">Reference proteome</keyword>
<evidence type="ECO:0000313" key="2">
    <source>
        <dbReference type="Proteomes" id="UP000225740"/>
    </source>
</evidence>
<accession>A0A2G1W5Q1</accession>
<dbReference type="EMBL" id="NIZW01000011">
    <property type="protein sequence ID" value="PHQ34358.1"/>
    <property type="molecule type" value="Genomic_DNA"/>
</dbReference>
<gene>
    <name evidence="1" type="ORF">CEE69_15180</name>
</gene>
<protein>
    <submittedName>
        <fullName evidence="1">Uncharacterized protein</fullName>
    </submittedName>
</protein>
<evidence type="ECO:0000313" key="1">
    <source>
        <dbReference type="EMBL" id="PHQ34358.1"/>
    </source>
</evidence>
<dbReference type="RefSeq" id="WP_099261505.1">
    <property type="nucleotide sequence ID" value="NZ_NIZW01000011.1"/>
</dbReference>
<name>A0A2G1W5Q1_9BACT</name>